<keyword evidence="4" id="KW-0067">ATP-binding</keyword>
<dbReference type="InterPro" id="IPR011009">
    <property type="entry name" value="Kinase-like_dom_sf"/>
</dbReference>
<dbReference type="PANTHER" id="PTHR48016">
    <property type="entry name" value="MAP KINASE KINASE KINASE SSK2-RELATED-RELATED"/>
    <property type="match status" value="1"/>
</dbReference>
<evidence type="ECO:0000256" key="5">
    <source>
        <dbReference type="SAM" id="MobiDB-lite"/>
    </source>
</evidence>
<reference evidence="7" key="1">
    <citation type="submission" date="2020-10" db="EMBL/GenBank/DDBJ databases">
        <title>Chromosome-scale genome assembly of the Allis shad, Alosa alosa.</title>
        <authorList>
            <person name="Margot Z."/>
            <person name="Christophe K."/>
            <person name="Cabau C."/>
            <person name="Louis A."/>
            <person name="Berthelot C."/>
            <person name="Parey E."/>
            <person name="Roest Crollius H."/>
            <person name="Montfort J."/>
            <person name="Robinson-Rechavi M."/>
            <person name="Bucao C."/>
            <person name="Bouchez O."/>
            <person name="Gislard M."/>
            <person name="Lluch J."/>
            <person name="Milhes M."/>
            <person name="Lampietro C."/>
            <person name="Lopez Roques C."/>
            <person name="Donnadieu C."/>
            <person name="Braasch I."/>
            <person name="Desvignes T."/>
            <person name="Postlethwait J."/>
            <person name="Bobe J."/>
            <person name="Guiguen Y."/>
        </authorList>
    </citation>
    <scope>NUCLEOTIDE SEQUENCE</scope>
    <source>
        <strain evidence="7">M-15738</strain>
        <tissue evidence="7">Blood</tissue>
    </source>
</reference>
<keyword evidence="3" id="KW-0418">Kinase</keyword>
<feature type="compositionally biased region" description="Polar residues" evidence="5">
    <location>
        <begin position="424"/>
        <end position="441"/>
    </location>
</feature>
<evidence type="ECO:0000256" key="4">
    <source>
        <dbReference type="ARBA" id="ARBA00022840"/>
    </source>
</evidence>
<dbReference type="InterPro" id="IPR000719">
    <property type="entry name" value="Prot_kinase_dom"/>
</dbReference>
<comment type="caution">
    <text evidence="7">The sequence shown here is derived from an EMBL/GenBank/DDBJ whole genome shotgun (WGS) entry which is preliminary data.</text>
</comment>
<dbReference type="InterPro" id="IPR050538">
    <property type="entry name" value="MAP_kinase_kinase_kinase"/>
</dbReference>
<protein>
    <recommendedName>
        <fullName evidence="6">Protein kinase domain-containing protein</fullName>
    </recommendedName>
</protein>
<dbReference type="AlphaFoldDB" id="A0AAV6FZN3"/>
<feature type="domain" description="Protein kinase" evidence="6">
    <location>
        <begin position="147"/>
        <end position="397"/>
    </location>
</feature>
<name>A0AAV6FZN3_9TELE</name>
<dbReference type="Pfam" id="PF00069">
    <property type="entry name" value="Pkinase"/>
    <property type="match status" value="1"/>
</dbReference>
<evidence type="ECO:0000256" key="2">
    <source>
        <dbReference type="ARBA" id="ARBA00022741"/>
    </source>
</evidence>
<keyword evidence="1" id="KW-0808">Transferase</keyword>
<dbReference type="SUPFAM" id="SSF56112">
    <property type="entry name" value="Protein kinase-like (PK-like)"/>
    <property type="match status" value="1"/>
</dbReference>
<feature type="compositionally biased region" description="Acidic residues" evidence="5">
    <location>
        <begin position="35"/>
        <end position="56"/>
    </location>
</feature>
<feature type="region of interest" description="Disordered" evidence="5">
    <location>
        <begin position="35"/>
        <end position="79"/>
    </location>
</feature>
<sequence length="473" mass="52754">MEFHDDNNNIGIKLLLNHLDMEKVLELFQNLYPDEEEEEEAGSSEEGVSQEEETDQESAGTHTPDVFDQTTCPPGQEGDVQYGNVTDLLAFISRISGTAHGVQAPSLVHLNNETGVLLNKKDMIVQNGHYRLDSEVSLFPWKRNYRSVDSAHIPKGAFGRVHLAEDCVTRKRMACKLIPLEHFRRSDVEIQARFGHENVAQLFGAVLKERTLHVFMEAGEGGSVLEKLDSCGPMREAEVIWVTRQVLQALEYLHGHGVIHHDIKPSNIVLMSAKAVLVDFGLSVQMTEDVYIPRDLRGTEMYMSPELVLCGGHDTKTDIYSLGSTMIHMLTGSAPWVRRFPRTAYPSYLYIIHKYAPPLEEVPDSCSNPLRSVLHSALHRNPALRSSASQLLQHHALHPTTNQTRYNSLDSALGEVARPFLSQCSHTSDTTQDSSLNSEDWSPSKKGGSLYLDLGALAGYYHLVRGPPSAEYS</sequence>
<dbReference type="Proteomes" id="UP000823561">
    <property type="component" value="Chromosome 16"/>
</dbReference>
<proteinExistence type="predicted"/>
<evidence type="ECO:0000313" key="8">
    <source>
        <dbReference type="Proteomes" id="UP000823561"/>
    </source>
</evidence>
<dbReference type="Gene3D" id="1.10.510.10">
    <property type="entry name" value="Transferase(Phosphotransferase) domain 1"/>
    <property type="match status" value="1"/>
</dbReference>
<dbReference type="SMART" id="SM00220">
    <property type="entry name" value="S_TKc"/>
    <property type="match status" value="1"/>
</dbReference>
<evidence type="ECO:0000259" key="6">
    <source>
        <dbReference type="PROSITE" id="PS50011"/>
    </source>
</evidence>
<dbReference type="InterPro" id="IPR008271">
    <property type="entry name" value="Ser/Thr_kinase_AS"/>
</dbReference>
<gene>
    <name evidence="7" type="ORF">AALO_G00210690</name>
</gene>
<dbReference type="GO" id="GO:0035556">
    <property type="term" value="P:intracellular signal transduction"/>
    <property type="evidence" value="ECO:0007669"/>
    <property type="project" value="UniProtKB-ARBA"/>
</dbReference>
<evidence type="ECO:0000256" key="3">
    <source>
        <dbReference type="ARBA" id="ARBA00022777"/>
    </source>
</evidence>
<organism evidence="7 8">
    <name type="scientific">Alosa alosa</name>
    <name type="common">allis shad</name>
    <dbReference type="NCBI Taxonomy" id="278164"/>
    <lineage>
        <taxon>Eukaryota</taxon>
        <taxon>Metazoa</taxon>
        <taxon>Chordata</taxon>
        <taxon>Craniata</taxon>
        <taxon>Vertebrata</taxon>
        <taxon>Euteleostomi</taxon>
        <taxon>Actinopterygii</taxon>
        <taxon>Neopterygii</taxon>
        <taxon>Teleostei</taxon>
        <taxon>Clupei</taxon>
        <taxon>Clupeiformes</taxon>
        <taxon>Clupeoidei</taxon>
        <taxon>Clupeidae</taxon>
        <taxon>Alosa</taxon>
    </lineage>
</organism>
<keyword evidence="8" id="KW-1185">Reference proteome</keyword>
<dbReference type="GO" id="GO:0004672">
    <property type="term" value="F:protein kinase activity"/>
    <property type="evidence" value="ECO:0007669"/>
    <property type="project" value="InterPro"/>
</dbReference>
<feature type="region of interest" description="Disordered" evidence="5">
    <location>
        <begin position="424"/>
        <end position="445"/>
    </location>
</feature>
<dbReference type="EMBL" id="JADWDJ010000016">
    <property type="protein sequence ID" value="KAG5268273.1"/>
    <property type="molecule type" value="Genomic_DNA"/>
</dbReference>
<dbReference type="GO" id="GO:0005524">
    <property type="term" value="F:ATP binding"/>
    <property type="evidence" value="ECO:0007669"/>
    <property type="project" value="UniProtKB-KW"/>
</dbReference>
<evidence type="ECO:0000313" key="7">
    <source>
        <dbReference type="EMBL" id="KAG5268273.1"/>
    </source>
</evidence>
<dbReference type="PROSITE" id="PS50011">
    <property type="entry name" value="PROTEIN_KINASE_DOM"/>
    <property type="match status" value="1"/>
</dbReference>
<keyword evidence="2" id="KW-0547">Nucleotide-binding</keyword>
<evidence type="ECO:0000256" key="1">
    <source>
        <dbReference type="ARBA" id="ARBA00022679"/>
    </source>
</evidence>
<dbReference type="PANTHER" id="PTHR48016:SF31">
    <property type="entry name" value="MITOGEN-ACTIVATED PROTEIN KINASE KINASE KINASE 8"/>
    <property type="match status" value="1"/>
</dbReference>
<dbReference type="Gene3D" id="3.30.200.20">
    <property type="entry name" value="Phosphorylase Kinase, domain 1"/>
    <property type="match status" value="1"/>
</dbReference>
<dbReference type="PROSITE" id="PS00108">
    <property type="entry name" value="PROTEIN_KINASE_ST"/>
    <property type="match status" value="1"/>
</dbReference>
<accession>A0AAV6FZN3</accession>